<name>A0A0J7JZU8_LASNI</name>
<proteinExistence type="inferred from homology"/>
<keyword evidence="3" id="KW-1185">Reference proteome</keyword>
<reference evidence="2 3" key="1">
    <citation type="submission" date="2015-04" db="EMBL/GenBank/DDBJ databases">
        <title>Lasius niger genome sequencing.</title>
        <authorList>
            <person name="Konorov E.A."/>
            <person name="Nikitin M.A."/>
            <person name="Kirill M.V."/>
            <person name="Chang P."/>
        </authorList>
    </citation>
    <scope>NUCLEOTIDE SEQUENCE [LARGE SCALE GENOMIC DNA]</scope>
    <source>
        <tissue evidence="2">Whole</tissue>
    </source>
</reference>
<comment type="similarity">
    <text evidence="1">Belongs to the RutC family.</text>
</comment>
<dbReference type="PANTHER" id="PTHR11803:SF39">
    <property type="entry name" value="2-IMINOBUTANOATE_2-IMINOPROPANOATE DEAMINASE"/>
    <property type="match status" value="1"/>
</dbReference>
<dbReference type="STRING" id="67767.A0A0J7JZU8"/>
<dbReference type="NCBIfam" id="TIGR00004">
    <property type="entry name" value="Rid family detoxifying hydrolase"/>
    <property type="match status" value="1"/>
</dbReference>
<dbReference type="CDD" id="cd00448">
    <property type="entry name" value="YjgF_YER057c_UK114_family"/>
    <property type="match status" value="1"/>
</dbReference>
<organism evidence="2 3">
    <name type="scientific">Lasius niger</name>
    <name type="common">Black garden ant</name>
    <dbReference type="NCBI Taxonomy" id="67767"/>
    <lineage>
        <taxon>Eukaryota</taxon>
        <taxon>Metazoa</taxon>
        <taxon>Ecdysozoa</taxon>
        <taxon>Arthropoda</taxon>
        <taxon>Hexapoda</taxon>
        <taxon>Insecta</taxon>
        <taxon>Pterygota</taxon>
        <taxon>Neoptera</taxon>
        <taxon>Endopterygota</taxon>
        <taxon>Hymenoptera</taxon>
        <taxon>Apocrita</taxon>
        <taxon>Aculeata</taxon>
        <taxon>Formicoidea</taxon>
        <taxon>Formicidae</taxon>
        <taxon>Formicinae</taxon>
        <taxon>Lasius</taxon>
        <taxon>Lasius</taxon>
    </lineage>
</organism>
<protein>
    <submittedName>
        <fullName evidence="2">Endoribonuclease l-psp</fullName>
    </submittedName>
</protein>
<dbReference type="InterPro" id="IPR035959">
    <property type="entry name" value="RutC-like_sf"/>
</dbReference>
<dbReference type="Gene3D" id="3.30.1330.40">
    <property type="entry name" value="RutC-like"/>
    <property type="match status" value="1"/>
</dbReference>
<gene>
    <name evidence="2" type="ORF">RF55_19633</name>
</gene>
<evidence type="ECO:0000313" key="3">
    <source>
        <dbReference type="Proteomes" id="UP000036403"/>
    </source>
</evidence>
<evidence type="ECO:0000313" key="2">
    <source>
        <dbReference type="EMBL" id="KMQ83572.1"/>
    </source>
</evidence>
<sequence>MQALSGQRSWAYAGAPTLNESELGLLFSQGRYSLGLNLRSEASAPTNLPRLLPGPVQTGALADLSRGTQVGAVGRLALDRLNSIHVGASVGHYDLLPGNSLHVSVLEQKSLSLGIEHGPVSGTVVGRVVEPQNGVSANAYGPERSWSSVDIGVTLYLPWQGQINVGARNLWRSGQSPSQLPNPSRIDPDQARTPYVQYRQDFIVSTSQAPAAIGPYSQAVRVGQTVYFSGQIPLDPASGELVAGGIEAQTRQVFENLQAVAAAAGGQLADIVRLGIYVTDLAHFGTVNQVMAEYFAEPYPARSTIEVSALPKAAQVEVDAILVLD</sequence>
<dbReference type="GO" id="GO:0005829">
    <property type="term" value="C:cytosol"/>
    <property type="evidence" value="ECO:0007669"/>
    <property type="project" value="TreeGrafter"/>
</dbReference>
<dbReference type="PaxDb" id="67767-A0A0J7JZU8"/>
<dbReference type="EMBL" id="LBMM01019260">
    <property type="protein sequence ID" value="KMQ83572.1"/>
    <property type="molecule type" value="Genomic_DNA"/>
</dbReference>
<dbReference type="Proteomes" id="UP000036403">
    <property type="component" value="Unassembled WGS sequence"/>
</dbReference>
<dbReference type="SUPFAM" id="SSF55298">
    <property type="entry name" value="YjgF-like"/>
    <property type="match status" value="1"/>
</dbReference>
<dbReference type="OrthoDB" id="309640at2759"/>
<dbReference type="PANTHER" id="PTHR11803">
    <property type="entry name" value="2-IMINOBUTANOATE/2-IMINOPROPANOATE DEAMINASE RIDA"/>
    <property type="match status" value="1"/>
</dbReference>
<dbReference type="InterPro" id="IPR006175">
    <property type="entry name" value="YjgF/YER057c/UK114"/>
</dbReference>
<accession>A0A0J7JZU8</accession>
<evidence type="ECO:0000256" key="1">
    <source>
        <dbReference type="ARBA" id="ARBA00010552"/>
    </source>
</evidence>
<dbReference type="Pfam" id="PF01042">
    <property type="entry name" value="Ribonuc_L-PSP"/>
    <property type="match status" value="1"/>
</dbReference>
<dbReference type="InterPro" id="IPR006056">
    <property type="entry name" value="RidA"/>
</dbReference>
<dbReference type="FunFam" id="3.30.1330.40:FF:000001">
    <property type="entry name" value="L-PSP family endoribonuclease"/>
    <property type="match status" value="1"/>
</dbReference>
<dbReference type="AlphaFoldDB" id="A0A0J7JZU8"/>
<dbReference type="GO" id="GO:0019239">
    <property type="term" value="F:deaminase activity"/>
    <property type="evidence" value="ECO:0007669"/>
    <property type="project" value="TreeGrafter"/>
</dbReference>
<comment type="caution">
    <text evidence="2">The sequence shown here is derived from an EMBL/GenBank/DDBJ whole genome shotgun (WGS) entry which is preliminary data.</text>
</comment>